<protein>
    <submittedName>
        <fullName evidence="3">Unannotated protein</fullName>
    </submittedName>
</protein>
<feature type="transmembrane region" description="Helical" evidence="1">
    <location>
        <begin position="268"/>
        <end position="288"/>
    </location>
</feature>
<dbReference type="PANTHER" id="PTHR23028">
    <property type="entry name" value="ACETYLTRANSFERASE"/>
    <property type="match status" value="1"/>
</dbReference>
<feature type="transmembrane region" description="Helical" evidence="1">
    <location>
        <begin position="245"/>
        <end position="262"/>
    </location>
</feature>
<feature type="transmembrane region" description="Helical" evidence="1">
    <location>
        <begin position="18"/>
        <end position="37"/>
    </location>
</feature>
<reference evidence="3" key="1">
    <citation type="submission" date="2020-05" db="EMBL/GenBank/DDBJ databases">
        <authorList>
            <person name="Chiriac C."/>
            <person name="Salcher M."/>
            <person name="Ghai R."/>
            <person name="Kavagutti S V."/>
        </authorList>
    </citation>
    <scope>NUCLEOTIDE SEQUENCE</scope>
</reference>
<evidence type="ECO:0000259" key="2">
    <source>
        <dbReference type="Pfam" id="PF01757"/>
    </source>
</evidence>
<gene>
    <name evidence="3" type="ORF">UFOPK3547_00565</name>
</gene>
<feature type="transmembrane region" description="Helical" evidence="1">
    <location>
        <begin position="300"/>
        <end position="320"/>
    </location>
</feature>
<evidence type="ECO:0000256" key="1">
    <source>
        <dbReference type="SAM" id="Phobius"/>
    </source>
</evidence>
<evidence type="ECO:0000313" key="3">
    <source>
        <dbReference type="EMBL" id="CAB4340894.1"/>
    </source>
</evidence>
<dbReference type="Pfam" id="PF01757">
    <property type="entry name" value="Acyl_transf_3"/>
    <property type="match status" value="1"/>
</dbReference>
<feature type="domain" description="Acyltransferase 3" evidence="2">
    <location>
        <begin position="13"/>
        <end position="349"/>
    </location>
</feature>
<organism evidence="3">
    <name type="scientific">freshwater metagenome</name>
    <dbReference type="NCBI Taxonomy" id="449393"/>
    <lineage>
        <taxon>unclassified sequences</taxon>
        <taxon>metagenomes</taxon>
        <taxon>ecological metagenomes</taxon>
    </lineage>
</organism>
<keyword evidence="1" id="KW-1133">Transmembrane helix</keyword>
<feature type="transmembrane region" description="Helical" evidence="1">
    <location>
        <begin position="154"/>
        <end position="173"/>
    </location>
</feature>
<dbReference type="GO" id="GO:0016020">
    <property type="term" value="C:membrane"/>
    <property type="evidence" value="ECO:0007669"/>
    <property type="project" value="TreeGrafter"/>
</dbReference>
<dbReference type="InterPro" id="IPR050879">
    <property type="entry name" value="Acyltransferase_3"/>
</dbReference>
<keyword evidence="1" id="KW-0812">Transmembrane</keyword>
<keyword evidence="1" id="KW-0472">Membrane</keyword>
<proteinExistence type="predicted"/>
<dbReference type="EMBL" id="CAESAN010000034">
    <property type="protein sequence ID" value="CAB4340894.1"/>
    <property type="molecule type" value="Genomic_DNA"/>
</dbReference>
<feature type="transmembrane region" description="Helical" evidence="1">
    <location>
        <begin position="332"/>
        <end position="353"/>
    </location>
</feature>
<dbReference type="PANTHER" id="PTHR23028:SF53">
    <property type="entry name" value="ACYL_TRANSF_3 DOMAIN-CONTAINING PROTEIN"/>
    <property type="match status" value="1"/>
</dbReference>
<accession>A0A6J5ZDW8</accession>
<dbReference type="GO" id="GO:0009103">
    <property type="term" value="P:lipopolysaccharide biosynthetic process"/>
    <property type="evidence" value="ECO:0007669"/>
    <property type="project" value="TreeGrafter"/>
</dbReference>
<name>A0A6J5ZDW8_9ZZZZ</name>
<dbReference type="GO" id="GO:0016747">
    <property type="term" value="F:acyltransferase activity, transferring groups other than amino-acyl groups"/>
    <property type="evidence" value="ECO:0007669"/>
    <property type="project" value="InterPro"/>
</dbReference>
<dbReference type="InterPro" id="IPR002656">
    <property type="entry name" value="Acyl_transf_3_dom"/>
</dbReference>
<feature type="transmembrane region" description="Helical" evidence="1">
    <location>
        <begin position="57"/>
        <end position="76"/>
    </location>
</feature>
<feature type="transmembrane region" description="Helical" evidence="1">
    <location>
        <begin position="97"/>
        <end position="119"/>
    </location>
</feature>
<feature type="transmembrane region" description="Helical" evidence="1">
    <location>
        <begin position="215"/>
        <end position="233"/>
    </location>
</feature>
<sequence>MGSEPAAKPGRRNAALDGLRAVAALSVFGFHAWLYTLSDVRMLAAPATLGNEIFAELRVGLVLFFVLSGFLLYRPWVRSALEGSAAPSTVTYTVRRIGRIIPAYWLAIIGSALLLYPLAGSPGVRLPPVELLPLFFIFAQNFSPQTLLKLDPPMWTLAVEAAFYVVLPAVGWLALRGRGSRHWQLAVPALLLVLGIAFNYVLAQQAVGSPRWSKSLPAMLPYFAVGMLAAVAVNRRSVSSWASRLLIALGLLLVAADIAAHVEDIEALPIIRDLPGAVGFALIVGVSALRPPRLLELRPLVWVGTISYGLYLWHVPVLLVLRANGLVPLNPWGATLIALPISLLLGWLSLRFVETPAMAWSRRTKVLGANLSGSSRRSA</sequence>
<feature type="transmembrane region" description="Helical" evidence="1">
    <location>
        <begin position="185"/>
        <end position="203"/>
    </location>
</feature>
<dbReference type="AlphaFoldDB" id="A0A6J5ZDW8"/>